<organism evidence="2">
    <name type="scientific">uncultured Sphingomonas sp</name>
    <dbReference type="NCBI Taxonomy" id="158754"/>
    <lineage>
        <taxon>Bacteria</taxon>
        <taxon>Pseudomonadati</taxon>
        <taxon>Pseudomonadota</taxon>
        <taxon>Alphaproteobacteria</taxon>
        <taxon>Sphingomonadales</taxon>
        <taxon>Sphingomonadaceae</taxon>
        <taxon>Sphingomonas</taxon>
        <taxon>environmental samples</taxon>
    </lineage>
</organism>
<feature type="compositionally biased region" description="Basic and acidic residues" evidence="1">
    <location>
        <begin position="12"/>
        <end position="26"/>
    </location>
</feature>
<sequence length="55" mass="5826">MRTNSGAGEAKNNNHDPTLKEHEGKKGPAQKSALLDDQEDQAGAKPPSDSRGGRK</sequence>
<proteinExistence type="predicted"/>
<reference evidence="2" key="1">
    <citation type="submission" date="2020-02" db="EMBL/GenBank/DDBJ databases">
        <authorList>
            <person name="Meier V. D."/>
        </authorList>
    </citation>
    <scope>NUCLEOTIDE SEQUENCE</scope>
    <source>
        <strain evidence="2">AVDCRST_MAG31</strain>
    </source>
</reference>
<evidence type="ECO:0000256" key="1">
    <source>
        <dbReference type="SAM" id="MobiDB-lite"/>
    </source>
</evidence>
<dbReference type="AlphaFoldDB" id="A0A6J4TLA0"/>
<protein>
    <submittedName>
        <fullName evidence="2">Uncharacterized protein</fullName>
    </submittedName>
</protein>
<dbReference type="RefSeq" id="WP_294170156.1">
    <property type="nucleotide sequence ID" value="NZ_CADCWA010000152.1"/>
</dbReference>
<feature type="region of interest" description="Disordered" evidence="1">
    <location>
        <begin position="1"/>
        <end position="55"/>
    </location>
</feature>
<name>A0A6J4TLA0_9SPHN</name>
<dbReference type="EMBL" id="CADCWA010000152">
    <property type="protein sequence ID" value="CAA9525584.1"/>
    <property type="molecule type" value="Genomic_DNA"/>
</dbReference>
<accession>A0A6J4TLA0</accession>
<gene>
    <name evidence="2" type="ORF">AVDCRST_MAG31-1899</name>
</gene>
<evidence type="ECO:0000313" key="2">
    <source>
        <dbReference type="EMBL" id="CAA9525584.1"/>
    </source>
</evidence>